<dbReference type="PANTHER" id="PTHR47331">
    <property type="entry name" value="PHD-TYPE DOMAIN-CONTAINING PROTEIN"/>
    <property type="match status" value="1"/>
</dbReference>
<dbReference type="PANTHER" id="PTHR47331:SF5">
    <property type="entry name" value="RIBONUCLEASE H"/>
    <property type="match status" value="1"/>
</dbReference>
<evidence type="ECO:0000313" key="2">
    <source>
        <dbReference type="Proteomes" id="UP001174136"/>
    </source>
</evidence>
<reference evidence="1" key="1">
    <citation type="journal article" date="2023" name="Front. Mar. Sci.">
        <title>A new Merluccius polli reference genome to investigate the effects of global change in West African waters.</title>
        <authorList>
            <person name="Mateo J.L."/>
            <person name="Blanco-Fernandez C."/>
            <person name="Garcia-Vazquez E."/>
            <person name="Machado-Schiaffino G."/>
        </authorList>
    </citation>
    <scope>NUCLEOTIDE SEQUENCE</scope>
    <source>
        <strain evidence="1">C29</strain>
        <tissue evidence="1">Fin</tissue>
    </source>
</reference>
<dbReference type="Proteomes" id="UP001174136">
    <property type="component" value="Unassembled WGS sequence"/>
</dbReference>
<evidence type="ECO:0000313" key="1">
    <source>
        <dbReference type="EMBL" id="KAK0139227.1"/>
    </source>
</evidence>
<dbReference type="AlphaFoldDB" id="A0AA47MFB6"/>
<keyword evidence="2" id="KW-1185">Reference proteome</keyword>
<comment type="caution">
    <text evidence="1">The sequence shown here is derived from an EMBL/GenBank/DDBJ whole genome shotgun (WGS) entry which is preliminary data.</text>
</comment>
<organism evidence="1 2">
    <name type="scientific">Merluccius polli</name>
    <name type="common">Benguela hake</name>
    <name type="synonym">Merluccius cadenati</name>
    <dbReference type="NCBI Taxonomy" id="89951"/>
    <lineage>
        <taxon>Eukaryota</taxon>
        <taxon>Metazoa</taxon>
        <taxon>Chordata</taxon>
        <taxon>Craniata</taxon>
        <taxon>Vertebrata</taxon>
        <taxon>Euteleostomi</taxon>
        <taxon>Actinopterygii</taxon>
        <taxon>Neopterygii</taxon>
        <taxon>Teleostei</taxon>
        <taxon>Neoteleostei</taxon>
        <taxon>Acanthomorphata</taxon>
        <taxon>Zeiogadaria</taxon>
        <taxon>Gadariae</taxon>
        <taxon>Gadiformes</taxon>
        <taxon>Gadoidei</taxon>
        <taxon>Merlucciidae</taxon>
        <taxon>Merluccius</taxon>
    </lineage>
</organism>
<name>A0AA47MFB6_MERPO</name>
<dbReference type="EMBL" id="JAOPHQ010004549">
    <property type="protein sequence ID" value="KAK0139227.1"/>
    <property type="molecule type" value="Genomic_DNA"/>
</dbReference>
<sequence>MLQTKTTEPMSLADCLSKFSSWFLATKAVARERKTPPLIPCRHADSFKQPIIIPKEHHVTMLIIAHNHEKTKHQGKGFTPNKIRSNGYWIPGMNQANSGDL</sequence>
<gene>
    <name evidence="1" type="ORF">N1851_024154</name>
</gene>
<proteinExistence type="predicted"/>
<accession>A0AA47MFB6</accession>
<protein>
    <submittedName>
        <fullName evidence="1">Uncharacterized protein</fullName>
    </submittedName>
</protein>